<organism evidence="1 2">
    <name type="scientific">Caerostris extrusa</name>
    <name type="common">Bark spider</name>
    <name type="synonym">Caerostris bankana</name>
    <dbReference type="NCBI Taxonomy" id="172846"/>
    <lineage>
        <taxon>Eukaryota</taxon>
        <taxon>Metazoa</taxon>
        <taxon>Ecdysozoa</taxon>
        <taxon>Arthropoda</taxon>
        <taxon>Chelicerata</taxon>
        <taxon>Arachnida</taxon>
        <taxon>Araneae</taxon>
        <taxon>Araneomorphae</taxon>
        <taxon>Entelegynae</taxon>
        <taxon>Araneoidea</taxon>
        <taxon>Araneidae</taxon>
        <taxon>Caerostris</taxon>
    </lineage>
</organism>
<reference evidence="1 2" key="1">
    <citation type="submission" date="2021-06" db="EMBL/GenBank/DDBJ databases">
        <title>Caerostris extrusa draft genome.</title>
        <authorList>
            <person name="Kono N."/>
            <person name="Arakawa K."/>
        </authorList>
    </citation>
    <scope>NUCLEOTIDE SEQUENCE [LARGE SCALE GENOMIC DNA]</scope>
</reference>
<proteinExistence type="predicted"/>
<evidence type="ECO:0000313" key="2">
    <source>
        <dbReference type="Proteomes" id="UP001054945"/>
    </source>
</evidence>
<name>A0AAV4SJN7_CAEEX</name>
<keyword evidence="2" id="KW-1185">Reference proteome</keyword>
<dbReference type="Proteomes" id="UP001054945">
    <property type="component" value="Unassembled WGS sequence"/>
</dbReference>
<dbReference type="AlphaFoldDB" id="A0AAV4SJN7"/>
<accession>A0AAV4SJN7</accession>
<protein>
    <submittedName>
        <fullName evidence="1">Uncharacterized protein</fullName>
    </submittedName>
</protein>
<dbReference type="EMBL" id="BPLR01009639">
    <property type="protein sequence ID" value="GIY33421.1"/>
    <property type="molecule type" value="Genomic_DNA"/>
</dbReference>
<evidence type="ECO:0000313" key="1">
    <source>
        <dbReference type="EMBL" id="GIY33421.1"/>
    </source>
</evidence>
<sequence>MKAIQGIRELYLSGEKLSAGSKQRKTLWKKLKLTNLMPNFHLTPIYKPVLLLKTLALTFIGNLPLLHK</sequence>
<comment type="caution">
    <text evidence="1">The sequence shown here is derived from an EMBL/GenBank/DDBJ whole genome shotgun (WGS) entry which is preliminary data.</text>
</comment>
<gene>
    <name evidence="1" type="ORF">CEXT_356061</name>
</gene>
<feature type="non-terminal residue" evidence="1">
    <location>
        <position position="68"/>
    </location>
</feature>